<comment type="caution">
    <text evidence="2">The sequence shown here is derived from an EMBL/GenBank/DDBJ whole genome shotgun (WGS) entry which is preliminary data.</text>
</comment>
<accession>A0AAN9XTR9</accession>
<dbReference type="AlphaFoldDB" id="A0AAN9XTR9"/>
<protein>
    <submittedName>
        <fullName evidence="2">Uncharacterized protein</fullName>
    </submittedName>
</protein>
<evidence type="ECO:0000313" key="3">
    <source>
        <dbReference type="Proteomes" id="UP001386955"/>
    </source>
</evidence>
<dbReference type="PANTHER" id="PTHR33872">
    <property type="entry name" value="DNA POLYMERASE EPSILON CATALYTIC SUBUNIT A"/>
    <property type="match status" value="1"/>
</dbReference>
<feature type="region of interest" description="Disordered" evidence="1">
    <location>
        <begin position="126"/>
        <end position="156"/>
    </location>
</feature>
<evidence type="ECO:0000256" key="1">
    <source>
        <dbReference type="SAM" id="MobiDB-lite"/>
    </source>
</evidence>
<sequence>MAGWDSLTLDPESATIERNRLLTKEEINAYWRANKETELEHFKAVSKLSETIKARRQEDSENSQKLGTVALGMDVDEKSLEELIKKNCWWTKSSWAFLNEPPVMEPASNKYASQFHVANLGSSKPNGISWSGGIDDDNSDSSGGDGGGSGETSDIG</sequence>
<gene>
    <name evidence="2" type="ORF">VNO78_00401</name>
</gene>
<proteinExistence type="predicted"/>
<evidence type="ECO:0000313" key="2">
    <source>
        <dbReference type="EMBL" id="KAK7409965.1"/>
    </source>
</evidence>
<name>A0AAN9XTR9_PSOTE</name>
<reference evidence="2 3" key="1">
    <citation type="submission" date="2024-01" db="EMBL/GenBank/DDBJ databases">
        <title>The genomes of 5 underutilized Papilionoideae crops provide insights into root nodulation and disease resistanc.</title>
        <authorList>
            <person name="Jiang F."/>
        </authorList>
    </citation>
    <scope>NUCLEOTIDE SEQUENCE [LARGE SCALE GENOMIC DNA]</scope>
    <source>
        <strain evidence="2">DUOXIRENSHENG_FW03</strain>
        <tissue evidence="2">Leaves</tissue>
    </source>
</reference>
<keyword evidence="3" id="KW-1185">Reference proteome</keyword>
<dbReference type="Proteomes" id="UP001386955">
    <property type="component" value="Unassembled WGS sequence"/>
</dbReference>
<dbReference type="PANTHER" id="PTHR33872:SF14">
    <property type="match status" value="1"/>
</dbReference>
<organism evidence="2 3">
    <name type="scientific">Psophocarpus tetragonolobus</name>
    <name type="common">Winged bean</name>
    <name type="synonym">Dolichos tetragonolobus</name>
    <dbReference type="NCBI Taxonomy" id="3891"/>
    <lineage>
        <taxon>Eukaryota</taxon>
        <taxon>Viridiplantae</taxon>
        <taxon>Streptophyta</taxon>
        <taxon>Embryophyta</taxon>
        <taxon>Tracheophyta</taxon>
        <taxon>Spermatophyta</taxon>
        <taxon>Magnoliopsida</taxon>
        <taxon>eudicotyledons</taxon>
        <taxon>Gunneridae</taxon>
        <taxon>Pentapetalae</taxon>
        <taxon>rosids</taxon>
        <taxon>fabids</taxon>
        <taxon>Fabales</taxon>
        <taxon>Fabaceae</taxon>
        <taxon>Papilionoideae</taxon>
        <taxon>50 kb inversion clade</taxon>
        <taxon>NPAAA clade</taxon>
        <taxon>indigoferoid/millettioid clade</taxon>
        <taxon>Phaseoleae</taxon>
        <taxon>Psophocarpus</taxon>
    </lineage>
</organism>
<dbReference type="EMBL" id="JAYMYS010000001">
    <property type="protein sequence ID" value="KAK7409965.1"/>
    <property type="molecule type" value="Genomic_DNA"/>
</dbReference>